<dbReference type="InParanoid" id="S8DZI1"/>
<dbReference type="eggNOG" id="KOG3986">
    <property type="taxonomic scope" value="Eukaryota"/>
</dbReference>
<feature type="region of interest" description="Disordered" evidence="1">
    <location>
        <begin position="463"/>
        <end position="499"/>
    </location>
</feature>
<dbReference type="InterPro" id="IPR005036">
    <property type="entry name" value="CBM21_dom"/>
</dbReference>
<dbReference type="PROSITE" id="PS51159">
    <property type="entry name" value="CBM21"/>
    <property type="match status" value="1"/>
</dbReference>
<dbReference type="InterPro" id="IPR050782">
    <property type="entry name" value="PP1_regulatory_subunit_3"/>
</dbReference>
<dbReference type="STRING" id="743788.S8DZI1"/>
<feature type="region of interest" description="Disordered" evidence="1">
    <location>
        <begin position="410"/>
        <end position="430"/>
    </location>
</feature>
<dbReference type="GO" id="GO:0005979">
    <property type="term" value="P:regulation of glycogen biosynthetic process"/>
    <property type="evidence" value="ECO:0007669"/>
    <property type="project" value="TreeGrafter"/>
</dbReference>
<feature type="compositionally biased region" description="Low complexity" evidence="1">
    <location>
        <begin position="46"/>
        <end position="57"/>
    </location>
</feature>
<dbReference type="InterPro" id="IPR038175">
    <property type="entry name" value="CBM21_dom_sf"/>
</dbReference>
<dbReference type="GO" id="GO:0000164">
    <property type="term" value="C:protein phosphatase type 1 complex"/>
    <property type="evidence" value="ECO:0007669"/>
    <property type="project" value="TreeGrafter"/>
</dbReference>
<feature type="compositionally biased region" description="Low complexity" evidence="1">
    <location>
        <begin position="572"/>
        <end position="586"/>
    </location>
</feature>
<evidence type="ECO:0000259" key="2">
    <source>
        <dbReference type="PROSITE" id="PS51159"/>
    </source>
</evidence>
<feature type="region of interest" description="Disordered" evidence="1">
    <location>
        <begin position="334"/>
        <end position="394"/>
    </location>
</feature>
<dbReference type="Gene3D" id="2.60.40.2440">
    <property type="entry name" value="Carbohydrate binding type-21 domain"/>
    <property type="match status" value="1"/>
</dbReference>
<evidence type="ECO:0000256" key="1">
    <source>
        <dbReference type="SAM" id="MobiDB-lite"/>
    </source>
</evidence>
<feature type="region of interest" description="Disordered" evidence="1">
    <location>
        <begin position="1"/>
        <end position="75"/>
    </location>
</feature>
<feature type="region of interest" description="Disordered" evidence="1">
    <location>
        <begin position="549"/>
        <end position="593"/>
    </location>
</feature>
<evidence type="ECO:0000313" key="4">
    <source>
        <dbReference type="Proteomes" id="UP000015241"/>
    </source>
</evidence>
<dbReference type="GO" id="GO:2001069">
    <property type="term" value="F:glycogen binding"/>
    <property type="evidence" value="ECO:0007669"/>
    <property type="project" value="TreeGrafter"/>
</dbReference>
<dbReference type="HOGENOM" id="CLU_010342_0_0_1"/>
<feature type="compositionally biased region" description="Low complexity" evidence="1">
    <location>
        <begin position="176"/>
        <end position="191"/>
    </location>
</feature>
<proteinExistence type="predicted"/>
<keyword evidence="4" id="KW-1185">Reference proteome</keyword>
<dbReference type="PANTHER" id="PTHR12307">
    <property type="entry name" value="PROTEIN PHOSPHATASE 1 REGULATORY SUBUNIT"/>
    <property type="match status" value="1"/>
</dbReference>
<feature type="compositionally biased region" description="Polar residues" evidence="1">
    <location>
        <begin position="415"/>
        <end position="430"/>
    </location>
</feature>
<dbReference type="OrthoDB" id="1881at2759"/>
<sequence length="700" mass="76060">MQFLVPRQRRGLRMRTPEESTPTPAVHRARSASPPKQVAFPMHTGPSSPETPRPSSSALGGNRVRPGIGAVATSLPEPPTAAQVELPSRAMSVCVPSNVQNQLARKKSGEPLKSSLKSRRTVVRGDLSVVTGEAMGVGSSKSEPTSPIHSSKSVHFDSQLEHVKLFLAEQKPLAVSRDGSPTTDTSGTDSDFPAFIYGEDEKSEKKGKLVMEVTNMPAKDAPTRKEADCALEELTLASDGATIQGRVRVKNIAFEKWVAVRFTFDWWQTTSEVTARYAQTLESGVYDVFAFTIRLNDMLARIEEKTLFMAVRYTVAGREIWDNNDNRNFQVKFSRQTEAPKPATLSQSESDTEKEQTQRKNLSTLHLKLEKVASDQSPPRKVASPRTDSFNLRSSTPLSARYDFSASLRRPWKSPSPTSHTRTVTYPSATSPSTYHSPSYAAHSQFTPRAFGRVRVVEEPAALTRGSPRMLEDDTPVPTAALPSGSDEEDGAGATPMPISRVRGRHHQRGYLDLGQATPGFGRKALPAAFRQDAVPRFNSVDACRTSATPGLLGPWPLTRGGSEESTPSVTSQSEGSSANSSPSGSPRGENMFGYLARSGGMRSPVNDPNYNVFLNKFCFYTGPDSLLDVQPEAIQRSHSASSVEEFLSSPNPNYLLSPGNTPTRSPSFDDVVYMSGGSTPTMRGIVDSETVTPISLASC</sequence>
<protein>
    <recommendedName>
        <fullName evidence="2">CBM21 domain-containing protein</fullName>
    </recommendedName>
</protein>
<reference evidence="3 4" key="1">
    <citation type="journal article" date="2012" name="Science">
        <title>The Paleozoic origin of enzymatic lignin decomposition reconstructed from 31 fungal genomes.</title>
        <authorList>
            <person name="Floudas D."/>
            <person name="Binder M."/>
            <person name="Riley R."/>
            <person name="Barry K."/>
            <person name="Blanchette R.A."/>
            <person name="Henrissat B."/>
            <person name="Martinez A.T."/>
            <person name="Otillar R."/>
            <person name="Spatafora J.W."/>
            <person name="Yadav J.S."/>
            <person name="Aerts A."/>
            <person name="Benoit I."/>
            <person name="Boyd A."/>
            <person name="Carlson A."/>
            <person name="Copeland A."/>
            <person name="Coutinho P.M."/>
            <person name="de Vries R.P."/>
            <person name="Ferreira P."/>
            <person name="Findley K."/>
            <person name="Foster B."/>
            <person name="Gaskell J."/>
            <person name="Glotzer D."/>
            <person name="Gorecki P."/>
            <person name="Heitman J."/>
            <person name="Hesse C."/>
            <person name="Hori C."/>
            <person name="Igarashi K."/>
            <person name="Jurgens J.A."/>
            <person name="Kallen N."/>
            <person name="Kersten P."/>
            <person name="Kohler A."/>
            <person name="Kuees U."/>
            <person name="Kumar T.K.A."/>
            <person name="Kuo A."/>
            <person name="LaButti K."/>
            <person name="Larrondo L.F."/>
            <person name="Lindquist E."/>
            <person name="Ling A."/>
            <person name="Lombard V."/>
            <person name="Lucas S."/>
            <person name="Lundell T."/>
            <person name="Martin R."/>
            <person name="McLaughlin D.J."/>
            <person name="Morgenstern I."/>
            <person name="Morin E."/>
            <person name="Murat C."/>
            <person name="Nagy L.G."/>
            <person name="Nolan M."/>
            <person name="Ohm R.A."/>
            <person name="Patyshakuliyeva A."/>
            <person name="Rokas A."/>
            <person name="Ruiz-Duenas F.J."/>
            <person name="Sabat G."/>
            <person name="Salamov A."/>
            <person name="Samejima M."/>
            <person name="Schmutz J."/>
            <person name="Slot J.C."/>
            <person name="St John F."/>
            <person name="Stenlid J."/>
            <person name="Sun H."/>
            <person name="Sun S."/>
            <person name="Syed K."/>
            <person name="Tsang A."/>
            <person name="Wiebenga A."/>
            <person name="Young D."/>
            <person name="Pisabarro A."/>
            <person name="Eastwood D.C."/>
            <person name="Martin F."/>
            <person name="Cullen D."/>
            <person name="Grigoriev I.V."/>
            <person name="Hibbett D.S."/>
        </authorList>
    </citation>
    <scope>NUCLEOTIDE SEQUENCE</scope>
    <source>
        <strain evidence="4">FP-58527</strain>
    </source>
</reference>
<feature type="domain" description="CBM21" evidence="2">
    <location>
        <begin position="223"/>
        <end position="332"/>
    </location>
</feature>
<dbReference type="AlphaFoldDB" id="S8DZI1"/>
<feature type="region of interest" description="Disordered" evidence="1">
    <location>
        <begin position="174"/>
        <end position="195"/>
    </location>
</feature>
<dbReference type="Pfam" id="PF03370">
    <property type="entry name" value="CBM_21"/>
    <property type="match status" value="1"/>
</dbReference>
<gene>
    <name evidence="3" type="ORF">FOMPIDRAFT_68151</name>
</gene>
<dbReference type="GO" id="GO:0008157">
    <property type="term" value="F:protein phosphatase 1 binding"/>
    <property type="evidence" value="ECO:0007669"/>
    <property type="project" value="TreeGrafter"/>
</dbReference>
<organism evidence="3 4">
    <name type="scientific">Fomitopsis schrenkii</name>
    <name type="common">Brown rot fungus</name>
    <dbReference type="NCBI Taxonomy" id="2126942"/>
    <lineage>
        <taxon>Eukaryota</taxon>
        <taxon>Fungi</taxon>
        <taxon>Dikarya</taxon>
        <taxon>Basidiomycota</taxon>
        <taxon>Agaricomycotina</taxon>
        <taxon>Agaricomycetes</taxon>
        <taxon>Polyporales</taxon>
        <taxon>Fomitopsis</taxon>
    </lineage>
</organism>
<name>S8DZI1_FOMSC</name>
<accession>S8DZI1</accession>
<dbReference type="PANTHER" id="PTHR12307:SF36">
    <property type="entry name" value="GLYCOGEN-BINDING SUBUNIT 76A"/>
    <property type="match status" value="1"/>
</dbReference>
<dbReference type="EMBL" id="KE504166">
    <property type="protein sequence ID" value="EPS98391.1"/>
    <property type="molecule type" value="Genomic_DNA"/>
</dbReference>
<evidence type="ECO:0000313" key="3">
    <source>
        <dbReference type="EMBL" id="EPS98391.1"/>
    </source>
</evidence>
<dbReference type="Proteomes" id="UP000015241">
    <property type="component" value="Unassembled WGS sequence"/>
</dbReference>